<dbReference type="AlphaFoldDB" id="M5DP16"/>
<keyword evidence="1" id="KW-0805">Transcription regulation</keyword>
<dbReference type="KEGG" id="tol:TOL_0440"/>
<dbReference type="PANTHER" id="PTHR47894">
    <property type="entry name" value="HTH-TYPE TRANSCRIPTIONAL REGULATOR GADX"/>
    <property type="match status" value="1"/>
</dbReference>
<dbReference type="Proteomes" id="UP000011866">
    <property type="component" value="Chromosome"/>
</dbReference>
<sequence length="344" mass="39269">MGPTAQVDIVLVQHLLNFWSSRGVEMDPVWPLLGIDIGDPLPRWVNSERVADAHRYAFQFLNDDLIGIDLGQYVARRDLPMARLLRYADTLRTGLTDFVPYFYLMTGSVCLELQVTDVRSVISIERKTSHTMSQLQQSAALACIAEACRIALGKRYEEDDLLLCIPKEFMCYQRAIEQRMKINVTGASGFGLEISGSAWQRLNLEQQPILYASVLRDLRRQDEKFKDHLAIYNELRDILQMCLLKRHVSQDDVADQLGISVRNLQRRLKALGTTYQNLLDEGRQALAMKVIREGDMPLYEVAYLVGYTEPSAFYKAFKRWTGSTPGDYRQAYQERLSAVSNGAE</sequence>
<evidence type="ECO:0000256" key="1">
    <source>
        <dbReference type="ARBA" id="ARBA00023015"/>
    </source>
</evidence>
<dbReference type="STRING" id="187493.CN03_15620"/>
<organism evidence="5 6">
    <name type="scientific">Thalassolituus oleivorans MIL-1</name>
    <dbReference type="NCBI Taxonomy" id="1298593"/>
    <lineage>
        <taxon>Bacteria</taxon>
        <taxon>Pseudomonadati</taxon>
        <taxon>Pseudomonadota</taxon>
        <taxon>Gammaproteobacteria</taxon>
        <taxon>Oceanospirillales</taxon>
        <taxon>Oceanospirillaceae</taxon>
        <taxon>Thalassolituus</taxon>
    </lineage>
</organism>
<dbReference type="InterPro" id="IPR018060">
    <property type="entry name" value="HTH_AraC"/>
</dbReference>
<proteinExistence type="predicted"/>
<gene>
    <name evidence="5" type="ORF">TOL_0440</name>
</gene>
<dbReference type="InterPro" id="IPR020449">
    <property type="entry name" value="Tscrpt_reg_AraC-type_HTH"/>
</dbReference>
<dbReference type="PRINTS" id="PR00032">
    <property type="entry name" value="HTHARAC"/>
</dbReference>
<keyword evidence="3" id="KW-0804">Transcription</keyword>
<dbReference type="Pfam" id="PF12833">
    <property type="entry name" value="HTH_18"/>
    <property type="match status" value="1"/>
</dbReference>
<evidence type="ECO:0000259" key="4">
    <source>
        <dbReference type="PROSITE" id="PS01124"/>
    </source>
</evidence>
<dbReference type="PROSITE" id="PS01124">
    <property type="entry name" value="HTH_ARAC_FAMILY_2"/>
    <property type="match status" value="1"/>
</dbReference>
<keyword evidence="2" id="KW-0238">DNA-binding</keyword>
<dbReference type="eggNOG" id="COG2207">
    <property type="taxonomic scope" value="Bacteria"/>
</dbReference>
<accession>M5DP16</accession>
<dbReference type="GO" id="GO:0003700">
    <property type="term" value="F:DNA-binding transcription factor activity"/>
    <property type="evidence" value="ECO:0007669"/>
    <property type="project" value="InterPro"/>
</dbReference>
<protein>
    <recommendedName>
        <fullName evidence="4">HTH araC/xylS-type domain-containing protein</fullName>
    </recommendedName>
</protein>
<dbReference type="GeneID" id="79175431"/>
<name>M5DP16_9GAMM</name>
<evidence type="ECO:0000256" key="2">
    <source>
        <dbReference type="ARBA" id="ARBA00023125"/>
    </source>
</evidence>
<dbReference type="PANTHER" id="PTHR47894:SF1">
    <property type="entry name" value="HTH-TYPE TRANSCRIPTIONAL REGULATOR VQSM"/>
    <property type="match status" value="1"/>
</dbReference>
<dbReference type="Gene3D" id="1.10.10.60">
    <property type="entry name" value="Homeodomain-like"/>
    <property type="match status" value="1"/>
</dbReference>
<keyword evidence="6" id="KW-1185">Reference proteome</keyword>
<dbReference type="GO" id="GO:0005829">
    <property type="term" value="C:cytosol"/>
    <property type="evidence" value="ECO:0007669"/>
    <property type="project" value="TreeGrafter"/>
</dbReference>
<evidence type="ECO:0000256" key="3">
    <source>
        <dbReference type="ARBA" id="ARBA00023163"/>
    </source>
</evidence>
<feature type="domain" description="HTH araC/xylS-type" evidence="4">
    <location>
        <begin position="233"/>
        <end position="331"/>
    </location>
</feature>
<dbReference type="EMBL" id="HF680312">
    <property type="protein sequence ID" value="CCU70882.1"/>
    <property type="molecule type" value="Genomic_DNA"/>
</dbReference>
<dbReference type="SMART" id="SM00342">
    <property type="entry name" value="HTH_ARAC"/>
    <property type="match status" value="1"/>
</dbReference>
<dbReference type="HOGENOM" id="CLU_806389_0_0_6"/>
<evidence type="ECO:0000313" key="5">
    <source>
        <dbReference type="EMBL" id="CCU70882.1"/>
    </source>
</evidence>
<dbReference type="InterPro" id="IPR009057">
    <property type="entry name" value="Homeodomain-like_sf"/>
</dbReference>
<evidence type="ECO:0000313" key="6">
    <source>
        <dbReference type="Proteomes" id="UP000011866"/>
    </source>
</evidence>
<dbReference type="PATRIC" id="fig|1298593.3.peg.423"/>
<dbReference type="GO" id="GO:0000976">
    <property type="term" value="F:transcription cis-regulatory region binding"/>
    <property type="evidence" value="ECO:0007669"/>
    <property type="project" value="TreeGrafter"/>
</dbReference>
<dbReference type="SUPFAM" id="SSF46689">
    <property type="entry name" value="Homeodomain-like"/>
    <property type="match status" value="1"/>
</dbReference>
<dbReference type="RefSeq" id="WP_015485622.1">
    <property type="nucleotide sequence ID" value="NC_020888.1"/>
</dbReference>
<reference evidence="5 6" key="1">
    <citation type="journal article" date="2013" name="Genome Announc.">
        <title>Genome Sequence of Thalassolituus oleivorans MIL-1 (DSM 14913T).</title>
        <authorList>
            <person name="Golyshin P.N."/>
            <person name="Werner J."/>
            <person name="Chernikova T.N."/>
            <person name="Tran H."/>
            <person name="Ferrer M."/>
            <person name="Yakimov M.M."/>
            <person name="Teeling H."/>
            <person name="Golyshina O.V."/>
        </authorList>
    </citation>
    <scope>NUCLEOTIDE SEQUENCE [LARGE SCALE GENOMIC DNA]</scope>
    <source>
        <strain evidence="5 6">MIL-1</strain>
    </source>
</reference>